<dbReference type="Pfam" id="PF04032">
    <property type="entry name" value="Rpr2"/>
    <property type="match status" value="1"/>
</dbReference>
<feature type="region of interest" description="Disordered" evidence="5">
    <location>
        <begin position="75"/>
        <end position="94"/>
    </location>
</feature>
<keyword evidence="7" id="KW-1185">Reference proteome</keyword>
<comment type="similarity">
    <text evidence="4">Belongs to the eukaryotic/archaeal RNase P protein component 4 family.</text>
</comment>
<keyword evidence="3" id="KW-0862">Zinc</keyword>
<feature type="region of interest" description="Disordered" evidence="5">
    <location>
        <begin position="170"/>
        <end position="204"/>
    </location>
</feature>
<name>A0ABR0F2N2_ZASCE</name>
<feature type="compositionally biased region" description="Polar residues" evidence="5">
    <location>
        <begin position="38"/>
        <end position="50"/>
    </location>
</feature>
<feature type="region of interest" description="Disordered" evidence="5">
    <location>
        <begin position="35"/>
        <end position="58"/>
    </location>
</feature>
<reference evidence="6 7" key="1">
    <citation type="journal article" date="2023" name="G3 (Bethesda)">
        <title>A chromosome-level genome assembly of Zasmidium syzygii isolated from banana leaves.</title>
        <authorList>
            <person name="van Westerhoven A.C."/>
            <person name="Mehrabi R."/>
            <person name="Talebi R."/>
            <person name="Steentjes M.B.F."/>
            <person name="Corcolon B."/>
            <person name="Chong P.A."/>
            <person name="Kema G.H.J."/>
            <person name="Seidl M.F."/>
        </authorList>
    </citation>
    <scope>NUCLEOTIDE SEQUENCE [LARGE SCALE GENOMIC DNA]</scope>
    <source>
        <strain evidence="6 7">P124</strain>
    </source>
</reference>
<evidence type="ECO:0000256" key="3">
    <source>
        <dbReference type="ARBA" id="ARBA00022833"/>
    </source>
</evidence>
<dbReference type="PANTHER" id="PTHR14742:SF0">
    <property type="entry name" value="RIBONUCLEASE P PROTEIN SUBUNIT P21"/>
    <property type="match status" value="1"/>
</dbReference>
<evidence type="ECO:0000256" key="2">
    <source>
        <dbReference type="ARBA" id="ARBA00022723"/>
    </source>
</evidence>
<feature type="region of interest" description="Disordered" evidence="5">
    <location>
        <begin position="1"/>
        <end position="21"/>
    </location>
</feature>
<evidence type="ECO:0000256" key="4">
    <source>
        <dbReference type="ARBA" id="ARBA00038402"/>
    </source>
</evidence>
<dbReference type="Proteomes" id="UP001305779">
    <property type="component" value="Unassembled WGS sequence"/>
</dbReference>
<dbReference type="PANTHER" id="PTHR14742">
    <property type="entry name" value="RIBONUCLEASE P SUBUNIT P21"/>
    <property type="match status" value="1"/>
</dbReference>
<evidence type="ECO:0000313" key="6">
    <source>
        <dbReference type="EMBL" id="KAK4508127.1"/>
    </source>
</evidence>
<keyword evidence="2" id="KW-0479">Metal-binding</keyword>
<evidence type="ECO:0000256" key="1">
    <source>
        <dbReference type="ARBA" id="ARBA00022694"/>
    </source>
</evidence>
<keyword evidence="1" id="KW-0819">tRNA processing</keyword>
<proteinExistence type="inferred from homology"/>
<organism evidence="6 7">
    <name type="scientific">Zasmidium cellare</name>
    <name type="common">Wine cellar mold</name>
    <name type="synonym">Racodium cellare</name>
    <dbReference type="NCBI Taxonomy" id="395010"/>
    <lineage>
        <taxon>Eukaryota</taxon>
        <taxon>Fungi</taxon>
        <taxon>Dikarya</taxon>
        <taxon>Ascomycota</taxon>
        <taxon>Pezizomycotina</taxon>
        <taxon>Dothideomycetes</taxon>
        <taxon>Dothideomycetidae</taxon>
        <taxon>Mycosphaerellales</taxon>
        <taxon>Mycosphaerellaceae</taxon>
        <taxon>Zasmidium</taxon>
    </lineage>
</organism>
<gene>
    <name evidence="6" type="ORF">PRZ48_001865</name>
</gene>
<comment type="caution">
    <text evidence="6">The sequence shown here is derived from an EMBL/GenBank/DDBJ whole genome shotgun (WGS) entry which is preliminary data.</text>
</comment>
<feature type="compositionally biased region" description="Basic and acidic residues" evidence="5">
    <location>
        <begin position="1"/>
        <end position="11"/>
    </location>
</feature>
<evidence type="ECO:0000313" key="7">
    <source>
        <dbReference type="Proteomes" id="UP001305779"/>
    </source>
</evidence>
<sequence length="204" mass="22390">MAKDKTKEKAKGARNVPNKHLHARVSFLHQAAVALAAQESNTPSQHSPASPSDMEPAAAQHVRLDDDQMDWKGLCDQRKDSNGTESNQEPVRSGMSFHLSSQLRQVARKSQIRLHPSLKRAACKTCNAVLVEGQTCNKHLENLSKGGKKRQADVLVLECTYCGSKKRFPVGAERQEKRGHRIGGSDHRQKNGAADEKTASSLPP</sequence>
<feature type="compositionally biased region" description="Basic and acidic residues" evidence="5">
    <location>
        <begin position="183"/>
        <end position="198"/>
    </location>
</feature>
<dbReference type="Gene3D" id="6.20.50.20">
    <property type="match status" value="1"/>
</dbReference>
<accession>A0ABR0F2N2</accession>
<evidence type="ECO:0000256" key="5">
    <source>
        <dbReference type="SAM" id="MobiDB-lite"/>
    </source>
</evidence>
<protein>
    <submittedName>
        <fullName evidence="6">Uncharacterized protein</fullName>
    </submittedName>
</protein>
<dbReference type="InterPro" id="IPR007175">
    <property type="entry name" value="Rpr2/Snm1/Rpp21"/>
</dbReference>
<dbReference type="EMBL" id="JAXOVC010000001">
    <property type="protein sequence ID" value="KAK4508127.1"/>
    <property type="molecule type" value="Genomic_DNA"/>
</dbReference>